<evidence type="ECO:0000256" key="5">
    <source>
        <dbReference type="RuleBase" id="RU003495"/>
    </source>
</evidence>
<evidence type="ECO:0000313" key="7">
    <source>
        <dbReference type="EMBL" id="MDN4166576.1"/>
    </source>
</evidence>
<accession>A0ABT8F7X2</accession>
<dbReference type="SUPFAM" id="SSF110997">
    <property type="entry name" value="Sporulation related repeat"/>
    <property type="match status" value="1"/>
</dbReference>
<dbReference type="InterPro" id="IPR036908">
    <property type="entry name" value="RlpA-like_sf"/>
</dbReference>
<name>A0ABT8F7X2_9BACT</name>
<dbReference type="PANTHER" id="PTHR34183:SF8">
    <property type="entry name" value="ENDOLYTIC PEPTIDOGLYCAN TRANSGLYCOSYLASE RLPA-RELATED"/>
    <property type="match status" value="1"/>
</dbReference>
<dbReference type="NCBIfam" id="TIGR00413">
    <property type="entry name" value="rlpA"/>
    <property type="match status" value="1"/>
</dbReference>
<keyword evidence="2 4" id="KW-0456">Lyase</keyword>
<dbReference type="CDD" id="cd22268">
    <property type="entry name" value="DPBB_RlpA-like"/>
    <property type="match status" value="1"/>
</dbReference>
<protein>
    <recommendedName>
        <fullName evidence="4">Probable endolytic peptidoglycan transglycosylase RlpA</fullName>
        <ecNumber evidence="4">4.2.2.-</ecNumber>
    </recommendedName>
</protein>
<keyword evidence="3 4" id="KW-0961">Cell wall biogenesis/degradation</keyword>
<dbReference type="InterPro" id="IPR007730">
    <property type="entry name" value="SPOR-like_dom"/>
</dbReference>
<comment type="caution">
    <text evidence="7">The sequence shown here is derived from an EMBL/GenBank/DDBJ whole genome shotgun (WGS) entry which is preliminary data.</text>
</comment>
<evidence type="ECO:0000256" key="4">
    <source>
        <dbReference type="HAMAP-Rule" id="MF_02071"/>
    </source>
</evidence>
<evidence type="ECO:0000256" key="2">
    <source>
        <dbReference type="ARBA" id="ARBA00023239"/>
    </source>
</evidence>
<dbReference type="Pfam" id="PF03330">
    <property type="entry name" value="DPBB_1"/>
    <property type="match status" value="1"/>
</dbReference>
<dbReference type="Proteomes" id="UP001168552">
    <property type="component" value="Unassembled WGS sequence"/>
</dbReference>
<dbReference type="InterPro" id="IPR036680">
    <property type="entry name" value="SPOR-like_sf"/>
</dbReference>
<evidence type="ECO:0000259" key="6">
    <source>
        <dbReference type="PROSITE" id="PS51724"/>
    </source>
</evidence>
<evidence type="ECO:0000313" key="8">
    <source>
        <dbReference type="Proteomes" id="UP001168552"/>
    </source>
</evidence>
<dbReference type="HAMAP" id="MF_02071">
    <property type="entry name" value="RlpA"/>
    <property type="match status" value="1"/>
</dbReference>
<dbReference type="SUPFAM" id="SSF50685">
    <property type="entry name" value="Barwin-like endoglucanases"/>
    <property type="match status" value="1"/>
</dbReference>
<dbReference type="PANTHER" id="PTHR34183">
    <property type="entry name" value="ENDOLYTIC PEPTIDOGLYCAN TRANSGLYCOSYLASE RLPA"/>
    <property type="match status" value="1"/>
</dbReference>
<evidence type="ECO:0000256" key="3">
    <source>
        <dbReference type="ARBA" id="ARBA00023316"/>
    </source>
</evidence>
<dbReference type="InterPro" id="IPR009009">
    <property type="entry name" value="RlpA-like_DPBB"/>
</dbReference>
<dbReference type="Pfam" id="PF05036">
    <property type="entry name" value="SPOR"/>
    <property type="match status" value="1"/>
</dbReference>
<dbReference type="InterPro" id="IPR012997">
    <property type="entry name" value="RplA"/>
</dbReference>
<comment type="function">
    <text evidence="4">Lytic transglycosylase with a strong preference for naked glycan strands that lack stem peptides.</text>
</comment>
<gene>
    <name evidence="4" type="primary">rlpA</name>
    <name evidence="7" type="ORF">QWY31_13790</name>
</gene>
<dbReference type="InterPro" id="IPR034718">
    <property type="entry name" value="RlpA"/>
</dbReference>
<dbReference type="EC" id="4.2.2.-" evidence="4"/>
<dbReference type="EMBL" id="JAUHJS010000007">
    <property type="protein sequence ID" value="MDN4166576.1"/>
    <property type="molecule type" value="Genomic_DNA"/>
</dbReference>
<dbReference type="PROSITE" id="PS51724">
    <property type="entry name" value="SPOR"/>
    <property type="match status" value="1"/>
</dbReference>
<dbReference type="Gene3D" id="2.40.40.10">
    <property type="entry name" value="RlpA-like domain"/>
    <property type="match status" value="1"/>
</dbReference>
<proteinExistence type="inferred from homology"/>
<comment type="similarity">
    <text evidence="4 5">Belongs to the RlpA family.</text>
</comment>
<evidence type="ECO:0000256" key="1">
    <source>
        <dbReference type="ARBA" id="ARBA00022729"/>
    </source>
</evidence>
<sequence length="216" mass="23431">MLPLALRAQIEMGKASFYGDEFEGRTTANGEIYKHNALTAAHKTLPFNTLVQVTNLANNKTVTVRINDRGPFSPGRVIDLSKSAAQAIDMITAGVVDARVEVINTLEGSGGGTGGTDGNAGSGLGEFYSMDVEAAQPSGYGVQIKSYQEMANLMRLSQELKTKYQQEVTIQVAQVQGKKVYRVILGQFANRAQAEALVERLKAEFTDCYVVQFSRL</sequence>
<dbReference type="RefSeq" id="WP_320005114.1">
    <property type="nucleotide sequence ID" value="NZ_JAUHJS010000007.1"/>
</dbReference>
<organism evidence="7 8">
    <name type="scientific">Shiella aurantiaca</name>
    <dbReference type="NCBI Taxonomy" id="3058365"/>
    <lineage>
        <taxon>Bacteria</taxon>
        <taxon>Pseudomonadati</taxon>
        <taxon>Bacteroidota</taxon>
        <taxon>Cytophagia</taxon>
        <taxon>Cytophagales</taxon>
        <taxon>Shiellaceae</taxon>
        <taxon>Shiella</taxon>
    </lineage>
</organism>
<feature type="domain" description="SPOR" evidence="6">
    <location>
        <begin position="134"/>
        <end position="216"/>
    </location>
</feature>
<keyword evidence="1" id="KW-0732">Signal</keyword>
<dbReference type="Gene3D" id="3.30.70.1070">
    <property type="entry name" value="Sporulation related repeat"/>
    <property type="match status" value="1"/>
</dbReference>
<keyword evidence="8" id="KW-1185">Reference proteome</keyword>
<reference evidence="7" key="1">
    <citation type="submission" date="2023-06" db="EMBL/GenBank/DDBJ databases">
        <title>Cytophagales bacterium Strain LB-30, isolated from soil.</title>
        <authorList>
            <person name="Liu B."/>
        </authorList>
    </citation>
    <scope>NUCLEOTIDE SEQUENCE</scope>
    <source>
        <strain evidence="7">LB-30</strain>
    </source>
</reference>